<protein>
    <submittedName>
        <fullName evidence="5">SFRICE_001967</fullName>
    </submittedName>
</protein>
<dbReference type="GO" id="GO:0016324">
    <property type="term" value="C:apical plasma membrane"/>
    <property type="evidence" value="ECO:0007669"/>
    <property type="project" value="TreeGrafter"/>
</dbReference>
<evidence type="ECO:0000256" key="2">
    <source>
        <dbReference type="ARBA" id="ARBA00022737"/>
    </source>
</evidence>
<dbReference type="GO" id="GO:0043296">
    <property type="term" value="C:apical junction complex"/>
    <property type="evidence" value="ECO:0007669"/>
    <property type="project" value="TreeGrafter"/>
</dbReference>
<dbReference type="GO" id="GO:0000226">
    <property type="term" value="P:microtubule cytoskeleton organization"/>
    <property type="evidence" value="ECO:0007669"/>
    <property type="project" value="TreeGrafter"/>
</dbReference>
<dbReference type="GO" id="GO:0005938">
    <property type="term" value="C:cell cortex"/>
    <property type="evidence" value="ECO:0007669"/>
    <property type="project" value="TreeGrafter"/>
</dbReference>
<dbReference type="Pfam" id="PF12053">
    <property type="entry name" value="Par3_HAL_N_term"/>
    <property type="match status" value="1"/>
</dbReference>
<evidence type="ECO:0000313" key="5">
    <source>
        <dbReference type="EMBL" id="SOQ40088.1"/>
    </source>
</evidence>
<name>A0A2H1VGY8_SPOFR</name>
<organism evidence="5">
    <name type="scientific">Spodoptera frugiperda</name>
    <name type="common">Fall armyworm</name>
    <dbReference type="NCBI Taxonomy" id="7108"/>
    <lineage>
        <taxon>Eukaryota</taxon>
        <taxon>Metazoa</taxon>
        <taxon>Ecdysozoa</taxon>
        <taxon>Arthropoda</taxon>
        <taxon>Hexapoda</taxon>
        <taxon>Insecta</taxon>
        <taxon>Pterygota</taxon>
        <taxon>Neoptera</taxon>
        <taxon>Endopterygota</taxon>
        <taxon>Lepidoptera</taxon>
        <taxon>Glossata</taxon>
        <taxon>Ditrysia</taxon>
        <taxon>Noctuoidea</taxon>
        <taxon>Noctuidae</taxon>
        <taxon>Amphipyrinae</taxon>
        <taxon>Spodoptera</taxon>
    </lineage>
</organism>
<reference evidence="5" key="1">
    <citation type="submission" date="2016-07" db="EMBL/GenBank/DDBJ databases">
        <authorList>
            <person name="Bretaudeau A."/>
        </authorList>
    </citation>
    <scope>NUCLEOTIDE SEQUENCE</scope>
    <source>
        <strain evidence="5">Rice</strain>
        <tissue evidence="5">Whole body</tissue>
    </source>
</reference>
<keyword evidence="1" id="KW-0132">Cell division</keyword>
<dbReference type="GO" id="GO:0045197">
    <property type="term" value="P:establishment or maintenance of epithelial cell apical/basal polarity"/>
    <property type="evidence" value="ECO:0007669"/>
    <property type="project" value="TreeGrafter"/>
</dbReference>
<gene>
    <name evidence="5" type="ORF">SFRICE_001967</name>
</gene>
<dbReference type="Gene3D" id="3.10.20.90">
    <property type="entry name" value="Phosphatidylinositol 3-kinase Catalytic Subunit, Chain A, domain 1"/>
    <property type="match status" value="1"/>
</dbReference>
<dbReference type="GO" id="GO:0035091">
    <property type="term" value="F:phosphatidylinositol binding"/>
    <property type="evidence" value="ECO:0007669"/>
    <property type="project" value="TreeGrafter"/>
</dbReference>
<dbReference type="InterPro" id="IPR052213">
    <property type="entry name" value="PAR3"/>
</dbReference>
<feature type="domain" description="Par3/HAL N-terminal" evidence="4">
    <location>
        <begin position="1"/>
        <end position="46"/>
    </location>
</feature>
<dbReference type="EMBL" id="ODYU01002505">
    <property type="protein sequence ID" value="SOQ40088.1"/>
    <property type="molecule type" value="Genomic_DNA"/>
</dbReference>
<dbReference type="GO" id="GO:0008104">
    <property type="term" value="P:intracellular protein localization"/>
    <property type="evidence" value="ECO:0007669"/>
    <property type="project" value="TreeGrafter"/>
</dbReference>
<evidence type="ECO:0000256" key="3">
    <source>
        <dbReference type="ARBA" id="ARBA00023306"/>
    </source>
</evidence>
<dbReference type="GO" id="GO:0030010">
    <property type="term" value="P:establishment of cell polarity"/>
    <property type="evidence" value="ECO:0007669"/>
    <property type="project" value="TreeGrafter"/>
</dbReference>
<dbReference type="GO" id="GO:0007155">
    <property type="term" value="P:cell adhesion"/>
    <property type="evidence" value="ECO:0007669"/>
    <property type="project" value="TreeGrafter"/>
</dbReference>
<dbReference type="GO" id="GO:0005912">
    <property type="term" value="C:adherens junction"/>
    <property type="evidence" value="ECO:0007669"/>
    <property type="project" value="TreeGrafter"/>
</dbReference>
<dbReference type="InterPro" id="IPR021922">
    <property type="entry name" value="Par3/HAL_N"/>
</dbReference>
<accession>A0A2H1VGY8</accession>
<evidence type="ECO:0000256" key="1">
    <source>
        <dbReference type="ARBA" id="ARBA00022618"/>
    </source>
</evidence>
<keyword evidence="3" id="KW-0131">Cell cycle</keyword>
<dbReference type="GO" id="GO:0051301">
    <property type="term" value="P:cell division"/>
    <property type="evidence" value="ECO:0007669"/>
    <property type="project" value="UniProtKB-KW"/>
</dbReference>
<dbReference type="PANTHER" id="PTHR16484">
    <property type="entry name" value="PARTITIONING DEFECTIVE 3 RELATED"/>
    <property type="match status" value="1"/>
</dbReference>
<sequence>MKVTVCFGSVRVLVPCGAGDLLVRDLVREATHRYKKATGQVVKLEVQDSMALPPKFSVISRNSRNYSMVKQWDRCRGEPAGAPGMLEERAP</sequence>
<dbReference type="PANTHER" id="PTHR16484:SF17">
    <property type="entry name" value="BAZOOKA, ISOFORM B"/>
    <property type="match status" value="1"/>
</dbReference>
<dbReference type="AlphaFoldDB" id="A0A2H1VGY8"/>
<keyword evidence="2" id="KW-0677">Repeat</keyword>
<dbReference type="GO" id="GO:0051660">
    <property type="term" value="P:establishment of centrosome localization"/>
    <property type="evidence" value="ECO:0007669"/>
    <property type="project" value="TreeGrafter"/>
</dbReference>
<proteinExistence type="predicted"/>
<evidence type="ECO:0000259" key="4">
    <source>
        <dbReference type="Pfam" id="PF12053"/>
    </source>
</evidence>